<dbReference type="AlphaFoldDB" id="A0A9W8N8Q0"/>
<feature type="compositionally biased region" description="Polar residues" evidence="1">
    <location>
        <begin position="27"/>
        <end position="41"/>
    </location>
</feature>
<dbReference type="EMBL" id="JANPWZ010001831">
    <property type="protein sequence ID" value="KAJ3562928.1"/>
    <property type="molecule type" value="Genomic_DNA"/>
</dbReference>
<feature type="region of interest" description="Disordered" evidence="1">
    <location>
        <begin position="185"/>
        <end position="288"/>
    </location>
</feature>
<feature type="compositionally biased region" description="Polar residues" evidence="1">
    <location>
        <begin position="257"/>
        <end position="283"/>
    </location>
</feature>
<reference evidence="2" key="1">
    <citation type="submission" date="2022-07" db="EMBL/GenBank/DDBJ databases">
        <title>Genome Sequence of Xylaria arbuscula.</title>
        <authorList>
            <person name="Buettner E."/>
        </authorList>
    </citation>
    <scope>NUCLEOTIDE SEQUENCE</scope>
    <source>
        <strain evidence="2">VT107</strain>
    </source>
</reference>
<dbReference type="Proteomes" id="UP001148614">
    <property type="component" value="Unassembled WGS sequence"/>
</dbReference>
<feature type="compositionally biased region" description="Polar residues" evidence="1">
    <location>
        <begin position="74"/>
        <end position="86"/>
    </location>
</feature>
<feature type="compositionally biased region" description="Acidic residues" evidence="1">
    <location>
        <begin position="106"/>
        <end position="130"/>
    </location>
</feature>
<evidence type="ECO:0008006" key="4">
    <source>
        <dbReference type="Google" id="ProtNLM"/>
    </source>
</evidence>
<proteinExistence type="predicted"/>
<feature type="region of interest" description="Disordered" evidence="1">
    <location>
        <begin position="74"/>
        <end position="132"/>
    </location>
</feature>
<accession>A0A9W8N8Q0</accession>
<dbReference type="PANTHER" id="PTHR42084">
    <property type="entry name" value="YALI0E26631P"/>
    <property type="match status" value="1"/>
</dbReference>
<evidence type="ECO:0000313" key="2">
    <source>
        <dbReference type="EMBL" id="KAJ3562928.1"/>
    </source>
</evidence>
<gene>
    <name evidence="2" type="ORF">NPX13_g8379</name>
</gene>
<feature type="region of interest" description="Disordered" evidence="1">
    <location>
        <begin position="1"/>
        <end position="54"/>
    </location>
</feature>
<evidence type="ECO:0000313" key="3">
    <source>
        <dbReference type="Proteomes" id="UP001148614"/>
    </source>
</evidence>
<feature type="region of interest" description="Disordered" evidence="1">
    <location>
        <begin position="377"/>
        <end position="406"/>
    </location>
</feature>
<dbReference type="VEuPathDB" id="FungiDB:F4678DRAFT_472158"/>
<dbReference type="PANTHER" id="PTHR42084:SF1">
    <property type="entry name" value="SERINE_THREONINE-PROTEIN KINASE PPK6"/>
    <property type="match status" value="1"/>
</dbReference>
<name>A0A9W8N8Q0_9PEZI</name>
<organism evidence="2 3">
    <name type="scientific">Xylaria arbuscula</name>
    <dbReference type="NCBI Taxonomy" id="114810"/>
    <lineage>
        <taxon>Eukaryota</taxon>
        <taxon>Fungi</taxon>
        <taxon>Dikarya</taxon>
        <taxon>Ascomycota</taxon>
        <taxon>Pezizomycotina</taxon>
        <taxon>Sordariomycetes</taxon>
        <taxon>Xylariomycetidae</taxon>
        <taxon>Xylariales</taxon>
        <taxon>Xylariaceae</taxon>
        <taxon>Xylaria</taxon>
    </lineage>
</organism>
<protein>
    <recommendedName>
        <fullName evidence="4">PARP-type domain-containing protein</fullName>
    </recommendedName>
</protein>
<comment type="caution">
    <text evidence="2">The sequence shown here is derived from an EMBL/GenBank/DDBJ whole genome shotgun (WGS) entry which is preliminary data.</text>
</comment>
<sequence length="505" mass="55476">MLKKRIMMDGGDFEVAPNTAPSPNPPQVASASSSTRATIKQPTPAPPTADVRPQRARVLRASTLDLVSNNLVSFNETPAQPSSQTKFVEHKPAKKAVNADPNVLFDADDFDGDENVTGSDNDDDDDDFGEFETVAPPVESSLDVVPTMHSSSINTVHKASELLLDLDLNGPTHEPAQTTQVNFNNASAQSRTQELDKVKSFGKPVQPQKTRPQAQPRAFEDDWDSFPDLPNQPNKSPPKETLESSWDWDSVEAPVVTKSTIKSEVSTKKSPPQPMDANTTNDDASWDWDPVDTKTEALTEIEDGALPPVNIPPPSILLSAFPQLFEQANEYLYKPVSGQSQSIKERVLSDPKVYDFLRGFLILAVVAARVIAGRKLSRKQGHEAGGSEQDADDTGRSRGSRCGQQLEEPGCRLRSAVASANSARKGNGALLLKIPEISETIPVQTAKDVPTAPKACVICGLKRNERLPKVDHEVEDSFGEWWVEHWGHVDCKRFWLQHENTLRQR</sequence>
<keyword evidence="3" id="KW-1185">Reference proteome</keyword>
<evidence type="ECO:0000256" key="1">
    <source>
        <dbReference type="SAM" id="MobiDB-lite"/>
    </source>
</evidence>